<evidence type="ECO:0000313" key="2">
    <source>
        <dbReference type="EMBL" id="KAJ0987860.1"/>
    </source>
</evidence>
<gene>
    <name evidence="2" type="ORF">J5N97_006216</name>
</gene>
<dbReference type="PANTHER" id="PTHR46872:SF10">
    <property type="entry name" value="MYB-LIKE DOMAIN-CONTAINING PROTEIN"/>
    <property type="match status" value="1"/>
</dbReference>
<dbReference type="AlphaFoldDB" id="A0A9D5D9K1"/>
<evidence type="ECO:0008006" key="4">
    <source>
        <dbReference type="Google" id="ProtNLM"/>
    </source>
</evidence>
<sequence length="459" mass="51947">MTRLSPQPTGLAIDAPLLNPCTNSSPTSDAESELLNLFHQLSPGFQRSPTGGLVTTLPGLDSRSGSSQKLVYFDHSELFRQWLQSFFSDDQYCHEGLPLNPDLKGRIRLLVSKVLSEKLPVAGYHEGAACFSKGNGIMNQPVCSMLSDALKRCHSLSDMLIWLKRIALGPCEPVTLAVTPEWRMQVLEARQYLFLSKTDPSFDPKYPHRKRQRVDRSLRETLQSTAILSEKQHTSSEALNQPTRRSKRFLGMLKFGENNRHRKRVPVDSSFQALVPEWNGPPNENDQVDDERWLGTKIWPLEGDDIDYNNWMIGKVMPSSCVCISPGSVACVRFHVETARLQLKFDLGSAFSGWGFHEMGEEVSKSWTTGEQMVFDSIMKVNPVSEYMDFLEPALKTFPSKSKQSIVSYYFNVFVLRRMSKLTRLASGLVDSDDDVNDSKVLEVSYSTNSQRRHVKKRV</sequence>
<feature type="compositionally biased region" description="Polar residues" evidence="1">
    <location>
        <begin position="20"/>
        <end position="29"/>
    </location>
</feature>
<dbReference type="Proteomes" id="UP001085076">
    <property type="component" value="Miscellaneous, Linkage group lg01"/>
</dbReference>
<dbReference type="OrthoDB" id="1938526at2759"/>
<proteinExistence type="predicted"/>
<organism evidence="2 3">
    <name type="scientific">Dioscorea zingiberensis</name>
    <dbReference type="NCBI Taxonomy" id="325984"/>
    <lineage>
        <taxon>Eukaryota</taxon>
        <taxon>Viridiplantae</taxon>
        <taxon>Streptophyta</taxon>
        <taxon>Embryophyta</taxon>
        <taxon>Tracheophyta</taxon>
        <taxon>Spermatophyta</taxon>
        <taxon>Magnoliopsida</taxon>
        <taxon>Liliopsida</taxon>
        <taxon>Dioscoreales</taxon>
        <taxon>Dioscoreaceae</taxon>
        <taxon>Dioscorea</taxon>
    </lineage>
</organism>
<evidence type="ECO:0000256" key="1">
    <source>
        <dbReference type="SAM" id="MobiDB-lite"/>
    </source>
</evidence>
<comment type="caution">
    <text evidence="2">The sequence shown here is derived from an EMBL/GenBank/DDBJ whole genome shotgun (WGS) entry which is preliminary data.</text>
</comment>
<name>A0A9D5D9K1_9LILI</name>
<keyword evidence="3" id="KW-1185">Reference proteome</keyword>
<protein>
    <recommendedName>
        <fullName evidence="4">ELM2 domain-containing protein</fullName>
    </recommendedName>
</protein>
<accession>A0A9D5D9K1</accession>
<dbReference type="PANTHER" id="PTHR46872">
    <property type="entry name" value="DNA BINDING PROTEIN"/>
    <property type="match status" value="1"/>
</dbReference>
<evidence type="ECO:0000313" key="3">
    <source>
        <dbReference type="Proteomes" id="UP001085076"/>
    </source>
</evidence>
<reference evidence="2" key="2">
    <citation type="journal article" date="2022" name="Hortic Res">
        <title>The genome of Dioscorea zingiberensis sheds light on the biosynthesis, origin and evolution of the medicinally important diosgenin saponins.</title>
        <authorList>
            <person name="Li Y."/>
            <person name="Tan C."/>
            <person name="Li Z."/>
            <person name="Guo J."/>
            <person name="Li S."/>
            <person name="Chen X."/>
            <person name="Wang C."/>
            <person name="Dai X."/>
            <person name="Yang H."/>
            <person name="Song W."/>
            <person name="Hou L."/>
            <person name="Xu J."/>
            <person name="Tong Z."/>
            <person name="Xu A."/>
            <person name="Yuan X."/>
            <person name="Wang W."/>
            <person name="Yang Q."/>
            <person name="Chen L."/>
            <person name="Sun Z."/>
            <person name="Wang K."/>
            <person name="Pan B."/>
            <person name="Chen J."/>
            <person name="Bao Y."/>
            <person name="Liu F."/>
            <person name="Qi X."/>
            <person name="Gang D.R."/>
            <person name="Wen J."/>
            <person name="Li J."/>
        </authorList>
    </citation>
    <scope>NUCLEOTIDE SEQUENCE</scope>
    <source>
        <strain evidence="2">Dzin_1.0</strain>
    </source>
</reference>
<dbReference type="EMBL" id="JAGGNH010000001">
    <property type="protein sequence ID" value="KAJ0987860.1"/>
    <property type="molecule type" value="Genomic_DNA"/>
</dbReference>
<reference evidence="2" key="1">
    <citation type="submission" date="2021-03" db="EMBL/GenBank/DDBJ databases">
        <authorList>
            <person name="Li Z."/>
            <person name="Yang C."/>
        </authorList>
    </citation>
    <scope>NUCLEOTIDE SEQUENCE</scope>
    <source>
        <strain evidence="2">Dzin_1.0</strain>
        <tissue evidence="2">Leaf</tissue>
    </source>
</reference>
<feature type="region of interest" description="Disordered" evidence="1">
    <location>
        <begin position="1"/>
        <end position="29"/>
    </location>
</feature>